<feature type="region of interest" description="Disordered" evidence="9">
    <location>
        <begin position="88"/>
        <end position="234"/>
    </location>
</feature>
<evidence type="ECO:0000259" key="10">
    <source>
        <dbReference type="PROSITE" id="PS50103"/>
    </source>
</evidence>
<dbReference type="OrthoDB" id="438553at2759"/>
<keyword evidence="5 8" id="KW-0863">Zinc-finger</keyword>
<evidence type="ECO:0000256" key="9">
    <source>
        <dbReference type="SAM" id="MobiDB-lite"/>
    </source>
</evidence>
<keyword evidence="6 8" id="KW-0862">Zinc</keyword>
<feature type="compositionally biased region" description="Polar residues" evidence="9">
    <location>
        <begin position="219"/>
        <end position="234"/>
    </location>
</feature>
<evidence type="ECO:0000256" key="7">
    <source>
        <dbReference type="ARBA" id="ARBA00023242"/>
    </source>
</evidence>
<reference evidence="11" key="1">
    <citation type="submission" date="2021-03" db="EMBL/GenBank/DDBJ databases">
        <authorList>
            <person name="Palmer J.M."/>
        </authorList>
    </citation>
    <scope>NUCLEOTIDE SEQUENCE</scope>
    <source>
        <strain evidence="11">ARV_011</strain>
    </source>
</reference>
<keyword evidence="7" id="KW-0539">Nucleus</keyword>
<dbReference type="GO" id="GO:0005737">
    <property type="term" value="C:cytoplasm"/>
    <property type="evidence" value="ECO:0007669"/>
    <property type="project" value="TreeGrafter"/>
</dbReference>
<keyword evidence="4" id="KW-0677">Repeat</keyword>
<dbReference type="Gene3D" id="4.10.1000.40">
    <property type="match status" value="3"/>
</dbReference>
<dbReference type="EMBL" id="JAHMUF010000003">
    <property type="protein sequence ID" value="KAG7195559.1"/>
    <property type="molecule type" value="Genomic_DNA"/>
</dbReference>
<feature type="compositionally biased region" description="Basic residues" evidence="9">
    <location>
        <begin position="114"/>
        <end position="124"/>
    </location>
</feature>
<dbReference type="InterPro" id="IPR048410">
    <property type="entry name" value="Znf-CCCH_2-like_3"/>
</dbReference>
<comment type="similarity">
    <text evidence="2">Belongs to the ZC3H14 family.</text>
</comment>
<feature type="zinc finger region" description="C3H1-type" evidence="8">
    <location>
        <begin position="269"/>
        <end position="293"/>
    </location>
</feature>
<comment type="subcellular location">
    <subcellularLocation>
        <location evidence="1">Nucleus</location>
    </subcellularLocation>
</comment>
<feature type="region of interest" description="Disordered" evidence="9">
    <location>
        <begin position="490"/>
        <end position="520"/>
    </location>
</feature>
<dbReference type="PANTHER" id="PTHR14738">
    <property type="entry name" value="ZINC FINGER CCCH DOMAIN-CONTAINING PROTEIN 14"/>
    <property type="match status" value="1"/>
</dbReference>
<dbReference type="AlphaFoldDB" id="A0A9P8AKY6"/>
<dbReference type="Pfam" id="PF14608">
    <property type="entry name" value="zf-CCCH_2"/>
    <property type="match status" value="5"/>
</dbReference>
<proteinExistence type="inferred from homology"/>
<dbReference type="GO" id="GO:0008270">
    <property type="term" value="F:zinc ion binding"/>
    <property type="evidence" value="ECO:0007669"/>
    <property type="project" value="UniProtKB-KW"/>
</dbReference>
<dbReference type="PROSITE" id="PS50103">
    <property type="entry name" value="ZF_C3H1"/>
    <property type="match status" value="1"/>
</dbReference>
<evidence type="ECO:0000256" key="4">
    <source>
        <dbReference type="ARBA" id="ARBA00022737"/>
    </source>
</evidence>
<dbReference type="RefSeq" id="XP_043051104.1">
    <property type="nucleotide sequence ID" value="XM_043194052.1"/>
</dbReference>
<dbReference type="InterPro" id="IPR040366">
    <property type="entry name" value="Nab2/ZC3H14"/>
</dbReference>
<dbReference type="InterPro" id="IPR049017">
    <property type="entry name" value="Nab2_Znf4"/>
</dbReference>
<feature type="domain" description="C3H1-type" evidence="10">
    <location>
        <begin position="269"/>
        <end position="293"/>
    </location>
</feature>
<evidence type="ECO:0000256" key="8">
    <source>
        <dbReference type="PROSITE-ProRule" id="PRU00723"/>
    </source>
</evidence>
<dbReference type="FunFam" id="4.10.1000.40:FF:000003">
    <property type="entry name" value="Nuclear polyadenylated RNA-binding protein NAB2"/>
    <property type="match status" value="1"/>
</dbReference>
<protein>
    <recommendedName>
        <fullName evidence="10">C3H1-type domain-containing protein</fullName>
    </recommendedName>
</protein>
<organism evidence="11 12">
    <name type="scientific">Scheffersomyces spartinae</name>
    <dbReference type="NCBI Taxonomy" id="45513"/>
    <lineage>
        <taxon>Eukaryota</taxon>
        <taxon>Fungi</taxon>
        <taxon>Dikarya</taxon>
        <taxon>Ascomycota</taxon>
        <taxon>Saccharomycotina</taxon>
        <taxon>Pichiomycetes</taxon>
        <taxon>Debaryomycetaceae</taxon>
        <taxon>Scheffersomyces</taxon>
    </lineage>
</organism>
<keyword evidence="3 8" id="KW-0479">Metal-binding</keyword>
<evidence type="ECO:0000256" key="6">
    <source>
        <dbReference type="ARBA" id="ARBA00022833"/>
    </source>
</evidence>
<feature type="compositionally biased region" description="Low complexity" evidence="9">
    <location>
        <begin position="125"/>
        <end position="175"/>
    </location>
</feature>
<evidence type="ECO:0000256" key="2">
    <source>
        <dbReference type="ARBA" id="ARBA00008423"/>
    </source>
</evidence>
<dbReference type="Proteomes" id="UP000790833">
    <property type="component" value="Unassembled WGS sequence"/>
</dbReference>
<dbReference type="Pfam" id="PF21803">
    <property type="entry name" value="Nab2-zf4"/>
    <property type="match status" value="1"/>
</dbReference>
<evidence type="ECO:0000256" key="1">
    <source>
        <dbReference type="ARBA" id="ARBA00004123"/>
    </source>
</evidence>
<accession>A0A9P8AKY6</accession>
<feature type="compositionally biased region" description="Low complexity" evidence="9">
    <location>
        <begin position="493"/>
        <end position="505"/>
    </location>
</feature>
<dbReference type="Pfam" id="PF21457">
    <property type="entry name" value="zf-CCCH_2-like_3"/>
    <property type="match status" value="1"/>
</dbReference>
<dbReference type="GeneID" id="66116700"/>
<dbReference type="GO" id="GO:0043488">
    <property type="term" value="P:regulation of mRNA stability"/>
    <property type="evidence" value="ECO:0007669"/>
    <property type="project" value="InterPro"/>
</dbReference>
<dbReference type="GO" id="GO:0005634">
    <property type="term" value="C:nucleus"/>
    <property type="evidence" value="ECO:0007669"/>
    <property type="project" value="UniProtKB-SubCell"/>
</dbReference>
<sequence length="520" mass="58422">MSTHFDPDGPVGLELKKNLTYELKNKFAIGDDAADIAEYIVVLIVANKSPAEIINEVKDISEMVLDESFIQSIYQEIIRLNNLANGSQVQQQQERQSQPQQPQQQQQQQQPQQQHHHHHQHQQHQHQPQPQQQVQQQQVQQQQVQQQVSPPDQQQQTQQQVQIQPVHSHPHVQVQAPGESQGHNPLLMDEDSNSHMMPVLPSGPKRYATRGGHGPGMRGTSTRGGINKFGKNQQTNPKMKSFALKNPANLEKALNMPGNQTQVKKFTPKPNLGRCKNFPGCKNRDCQFSHPTKQCFAWPNCPNPPGTCNYLHPDQDQELMEKLKESKAQHEINKLAALNPVTLCKFGVICSKELCPFGHPTPANKDAKVFKPAWCQAGKGCSDPSCELAHPSPNYQQEPKIILPSFSNGNAAGGPPNVQKVLEQCKYGPNCTNHKCPRRHATTVTPCREGINCVRMNCYFSHPIDEDCRFGMQCLNKNCMFRHPEGRVIQPNSWSRDSGSSTDSRPFAVPDDQIMGQVQQ</sequence>
<evidence type="ECO:0000313" key="12">
    <source>
        <dbReference type="Proteomes" id="UP000790833"/>
    </source>
</evidence>
<name>A0A9P8AKY6_9ASCO</name>
<dbReference type="PANTHER" id="PTHR14738:SF29">
    <property type="entry name" value="ZINC FINGER CCCH DOMAIN-CONTAINING PROTEIN 14"/>
    <property type="match status" value="1"/>
</dbReference>
<evidence type="ECO:0000256" key="5">
    <source>
        <dbReference type="ARBA" id="ARBA00022771"/>
    </source>
</evidence>
<evidence type="ECO:0000256" key="3">
    <source>
        <dbReference type="ARBA" id="ARBA00022723"/>
    </source>
</evidence>
<comment type="caution">
    <text evidence="11">The sequence shown here is derived from an EMBL/GenBank/DDBJ whole genome shotgun (WGS) entry which is preliminary data.</text>
</comment>
<feature type="compositionally biased region" description="Low complexity" evidence="9">
    <location>
        <begin position="88"/>
        <end position="113"/>
    </location>
</feature>
<keyword evidence="12" id="KW-1185">Reference proteome</keyword>
<evidence type="ECO:0000313" key="11">
    <source>
        <dbReference type="EMBL" id="KAG7195559.1"/>
    </source>
</evidence>
<gene>
    <name evidence="11" type="ORF">KQ657_003326</name>
</gene>
<dbReference type="InterPro" id="IPR000571">
    <property type="entry name" value="Znf_CCCH"/>
</dbReference>
<dbReference type="GO" id="GO:0008143">
    <property type="term" value="F:poly(A) binding"/>
    <property type="evidence" value="ECO:0007669"/>
    <property type="project" value="InterPro"/>
</dbReference>